<evidence type="ECO:0000313" key="2">
    <source>
        <dbReference type="EMBL" id="ASN68831.1"/>
    </source>
</evidence>
<proteinExistence type="predicted"/>
<evidence type="ECO:0000313" key="3">
    <source>
        <dbReference type="EMBL" id="ASN68944.1"/>
    </source>
</evidence>
<dbReference type="EMBL" id="MF417882">
    <property type="protein sequence ID" value="ASN68831.1"/>
    <property type="molecule type" value="Genomic_DNA"/>
</dbReference>
<dbReference type="EMBL" id="MF417855">
    <property type="protein sequence ID" value="ASN67574.1"/>
    <property type="molecule type" value="Genomic_DNA"/>
</dbReference>
<sequence length="143" mass="16090">MTDNTELKRLAEAAPKVRDPLKTRAHGKVRDAILSGNLVRPSICEKCGDEPGAGVDGRSLIQGHHHKGYDRPLDVEWLCARCHRMETPFNPRRGDAVKVGKLTLDAVLDIRTKRMSQRQFAALYGVVQTAVQQVQTRRTWDHV</sequence>
<name>A0A2H4J9N2_9CAUD</name>
<dbReference type="EMBL" id="MF417883">
    <property type="protein sequence ID" value="ASN68944.1"/>
    <property type="molecule type" value="Genomic_DNA"/>
</dbReference>
<evidence type="ECO:0000313" key="1">
    <source>
        <dbReference type="EMBL" id="ASN67574.1"/>
    </source>
</evidence>
<gene>
    <name evidence="2" type="ORF">10F10_8</name>
    <name evidence="3" type="ORF">7F11_48</name>
    <name evidence="4" type="ORF">8AX2_47</name>
    <name evidence="1" type="ORF">8F4_11</name>
    <name evidence="5" type="ORF">9AX4_6</name>
</gene>
<evidence type="ECO:0000313" key="4">
    <source>
        <dbReference type="EMBL" id="ASN69018.1"/>
    </source>
</evidence>
<dbReference type="EMBL" id="MF417884">
    <property type="protein sequence ID" value="ASN69018.1"/>
    <property type="molecule type" value="Genomic_DNA"/>
</dbReference>
<accession>A0A2H4J9N2</accession>
<dbReference type="EMBL" id="MF417938">
    <property type="protein sequence ID" value="ASN71966.1"/>
    <property type="molecule type" value="Genomic_DNA"/>
</dbReference>
<protein>
    <submittedName>
        <fullName evidence="4">Putative baseplate wedge protein</fullName>
    </submittedName>
</protein>
<reference evidence="4" key="1">
    <citation type="submission" date="2017-06" db="EMBL/GenBank/DDBJ databases">
        <title>Novel phages from South African skin metaviromes.</title>
        <authorList>
            <person name="van Zyl L.J."/>
            <person name="Abrahams Y."/>
            <person name="Stander E.A."/>
            <person name="Kirby B.M."/>
            <person name="Clavaud C."/>
            <person name="Farcet C."/>
            <person name="Breton L."/>
            <person name="Trindade M.I."/>
        </authorList>
    </citation>
    <scope>NUCLEOTIDE SEQUENCE</scope>
</reference>
<evidence type="ECO:0000313" key="5">
    <source>
        <dbReference type="EMBL" id="ASN71966.1"/>
    </source>
</evidence>
<organism evidence="4">
    <name type="scientific">uncultured Caudovirales phage</name>
    <dbReference type="NCBI Taxonomy" id="2100421"/>
    <lineage>
        <taxon>Viruses</taxon>
        <taxon>Duplodnaviria</taxon>
        <taxon>Heunggongvirae</taxon>
        <taxon>Uroviricota</taxon>
        <taxon>Caudoviricetes</taxon>
        <taxon>Peduoviridae</taxon>
        <taxon>Maltschvirus</taxon>
        <taxon>Maltschvirus maltsch</taxon>
    </lineage>
</organism>